<evidence type="ECO:0000256" key="7">
    <source>
        <dbReference type="ARBA" id="ARBA00023010"/>
    </source>
</evidence>
<evidence type="ECO:0000256" key="8">
    <source>
        <dbReference type="ARBA" id="ARBA00023136"/>
    </source>
</evidence>
<keyword evidence="4 9" id="KW-0812">Transmembrane</keyword>
<dbReference type="NCBIfam" id="TIGR01410">
    <property type="entry name" value="tatB"/>
    <property type="match status" value="1"/>
</dbReference>
<feature type="transmembrane region" description="Helical" evidence="9">
    <location>
        <begin position="6"/>
        <end position="22"/>
    </location>
</feature>
<keyword evidence="2" id="KW-0813">Transport</keyword>
<protein>
    <submittedName>
        <fullName evidence="10">Twin-arginine translocation protein TatB</fullName>
    </submittedName>
</protein>
<dbReference type="PRINTS" id="PR01506">
    <property type="entry name" value="TATBPROTEIN"/>
</dbReference>
<evidence type="ECO:0000256" key="5">
    <source>
        <dbReference type="ARBA" id="ARBA00022927"/>
    </source>
</evidence>
<evidence type="ECO:0000256" key="6">
    <source>
        <dbReference type="ARBA" id="ARBA00022989"/>
    </source>
</evidence>
<sequence>MFDIGFWEFALIGVITLIVVGPERMPAIARKAGQYAGKVKKFIAKIQEDIGDEFEADKLKEHLSLEDKDSNIVEIFEETKKSLNEIKKDSDNKNT</sequence>
<gene>
    <name evidence="10" type="ORF">MNB_SUP05-6-330</name>
</gene>
<dbReference type="InterPro" id="IPR003369">
    <property type="entry name" value="TatA/B/E"/>
</dbReference>
<dbReference type="EMBL" id="FPHV01000208">
    <property type="protein sequence ID" value="SFV82638.1"/>
    <property type="molecule type" value="Genomic_DNA"/>
</dbReference>
<dbReference type="InterPro" id="IPR018448">
    <property type="entry name" value="TatB"/>
</dbReference>
<keyword evidence="3" id="KW-1003">Cell membrane</keyword>
<organism evidence="10">
    <name type="scientific">hydrothermal vent metagenome</name>
    <dbReference type="NCBI Taxonomy" id="652676"/>
    <lineage>
        <taxon>unclassified sequences</taxon>
        <taxon>metagenomes</taxon>
        <taxon>ecological metagenomes</taxon>
    </lineage>
</organism>
<keyword evidence="5" id="KW-0653">Protein transport</keyword>
<dbReference type="PANTHER" id="PTHR33162">
    <property type="entry name" value="SEC-INDEPENDENT PROTEIN TRANSLOCASE PROTEIN TATA, CHLOROPLASTIC"/>
    <property type="match status" value="1"/>
</dbReference>
<keyword evidence="7" id="KW-0811">Translocation</keyword>
<accession>A0A1W1DN81</accession>
<evidence type="ECO:0000256" key="3">
    <source>
        <dbReference type="ARBA" id="ARBA00022475"/>
    </source>
</evidence>
<dbReference type="GO" id="GO:0016020">
    <property type="term" value="C:membrane"/>
    <property type="evidence" value="ECO:0007669"/>
    <property type="project" value="UniProtKB-SubCell"/>
</dbReference>
<evidence type="ECO:0000256" key="4">
    <source>
        <dbReference type="ARBA" id="ARBA00022692"/>
    </source>
</evidence>
<dbReference type="AlphaFoldDB" id="A0A1W1DN81"/>
<evidence type="ECO:0000313" key="10">
    <source>
        <dbReference type="EMBL" id="SFV82638.1"/>
    </source>
</evidence>
<keyword evidence="8 9" id="KW-0472">Membrane</keyword>
<keyword evidence="6 9" id="KW-1133">Transmembrane helix</keyword>
<evidence type="ECO:0000256" key="9">
    <source>
        <dbReference type="SAM" id="Phobius"/>
    </source>
</evidence>
<reference evidence="10" key="1">
    <citation type="submission" date="2016-10" db="EMBL/GenBank/DDBJ databases">
        <authorList>
            <person name="de Groot N.N."/>
        </authorList>
    </citation>
    <scope>NUCLEOTIDE SEQUENCE</scope>
</reference>
<dbReference type="Gene3D" id="1.20.5.3310">
    <property type="match status" value="1"/>
</dbReference>
<dbReference type="GO" id="GO:0043953">
    <property type="term" value="P:protein transport by the Tat complex"/>
    <property type="evidence" value="ECO:0007669"/>
    <property type="project" value="InterPro"/>
</dbReference>
<evidence type="ECO:0000256" key="2">
    <source>
        <dbReference type="ARBA" id="ARBA00022448"/>
    </source>
</evidence>
<evidence type="ECO:0000256" key="1">
    <source>
        <dbReference type="ARBA" id="ARBA00004167"/>
    </source>
</evidence>
<dbReference type="Pfam" id="PF02416">
    <property type="entry name" value="TatA_B_E"/>
    <property type="match status" value="1"/>
</dbReference>
<dbReference type="GO" id="GO:0008320">
    <property type="term" value="F:protein transmembrane transporter activity"/>
    <property type="evidence" value="ECO:0007669"/>
    <property type="project" value="InterPro"/>
</dbReference>
<name>A0A1W1DN81_9ZZZZ</name>
<proteinExistence type="predicted"/>
<dbReference type="PANTHER" id="PTHR33162:SF1">
    <property type="entry name" value="SEC-INDEPENDENT PROTEIN TRANSLOCASE PROTEIN TATA, CHLOROPLASTIC"/>
    <property type="match status" value="1"/>
</dbReference>
<comment type="subcellular location">
    <subcellularLocation>
        <location evidence="1">Membrane</location>
        <topology evidence="1">Single-pass membrane protein</topology>
    </subcellularLocation>
</comment>